<dbReference type="RefSeq" id="WP_137733902.1">
    <property type="nucleotide sequence ID" value="NZ_BJCL01000008.1"/>
</dbReference>
<keyword evidence="2 3" id="KW-0862">Zinc</keyword>
<comment type="caution">
    <text evidence="4">The sequence shown here is derived from an EMBL/GenBank/DDBJ whole genome shotgun (WGS) entry which is preliminary data.</text>
</comment>
<feature type="binding site" evidence="3">
    <location>
        <position position="34"/>
    </location>
    <ligand>
        <name>Zn(2+)</name>
        <dbReference type="ChEBI" id="CHEBI:29105"/>
    </ligand>
</feature>
<dbReference type="HAMAP" id="MF_00649">
    <property type="entry name" value="DNA_gyrase_inhibitor_YacG"/>
    <property type="match status" value="1"/>
</dbReference>
<dbReference type="GO" id="GO:0008270">
    <property type="term" value="F:zinc ion binding"/>
    <property type="evidence" value="ECO:0007669"/>
    <property type="project" value="UniProtKB-UniRule"/>
</dbReference>
<dbReference type="PANTHER" id="PTHR36150">
    <property type="entry name" value="DNA GYRASE INHIBITOR YACG"/>
    <property type="match status" value="1"/>
</dbReference>
<dbReference type="EMBL" id="BJCL01000008">
    <property type="protein sequence ID" value="GCL64177.1"/>
    <property type="molecule type" value="Genomic_DNA"/>
</dbReference>
<reference evidence="5" key="1">
    <citation type="submission" date="2019-03" db="EMBL/GenBank/DDBJ databases">
        <title>Aquabacterium pictum sp.nov., the first bacteriochlorophyll a-containing freshwater bacterium in the genus Aquabacterium of the class Betaproteobacteria.</title>
        <authorList>
            <person name="Hirose S."/>
            <person name="Tank M."/>
            <person name="Hara E."/>
            <person name="Tamaki H."/>
            <person name="Takaichi S."/>
            <person name="Haruta S."/>
            <person name="Hanada S."/>
        </authorList>
    </citation>
    <scope>NUCLEOTIDE SEQUENCE [LARGE SCALE GENOMIC DNA]</scope>
    <source>
        <strain evidence="5">W35</strain>
    </source>
</reference>
<dbReference type="InterPro" id="IPR013088">
    <property type="entry name" value="Znf_NHR/GATA"/>
</dbReference>
<feature type="binding site" evidence="3">
    <location>
        <position position="38"/>
    </location>
    <ligand>
        <name>Zn(2+)</name>
        <dbReference type="ChEBI" id="CHEBI:29105"/>
    </ligand>
</feature>
<comment type="similarity">
    <text evidence="3">Belongs to the DNA gyrase inhibitor YacG family.</text>
</comment>
<organism evidence="4 5">
    <name type="scientific">Pseudaquabacterium pictum</name>
    <dbReference type="NCBI Taxonomy" id="2315236"/>
    <lineage>
        <taxon>Bacteria</taxon>
        <taxon>Pseudomonadati</taxon>
        <taxon>Pseudomonadota</taxon>
        <taxon>Betaproteobacteria</taxon>
        <taxon>Burkholderiales</taxon>
        <taxon>Sphaerotilaceae</taxon>
        <taxon>Pseudaquabacterium</taxon>
    </lineage>
</organism>
<protein>
    <recommendedName>
        <fullName evidence="3">DNA gyrase inhibitor YacG</fullName>
    </recommendedName>
</protein>
<dbReference type="OrthoDB" id="9809663at2"/>
<dbReference type="InterPro" id="IPR005584">
    <property type="entry name" value="DNA_gyrase_inhibitor_YacG"/>
</dbReference>
<keyword evidence="1 3" id="KW-0479">Metal-binding</keyword>
<dbReference type="GO" id="GO:0008657">
    <property type="term" value="F:DNA topoisomerase type II (double strand cut, ATP-hydrolyzing) inhibitor activity"/>
    <property type="evidence" value="ECO:0007669"/>
    <property type="project" value="UniProtKB-UniRule"/>
</dbReference>
<evidence type="ECO:0000313" key="5">
    <source>
        <dbReference type="Proteomes" id="UP000301751"/>
    </source>
</evidence>
<proteinExistence type="inferred from homology"/>
<dbReference type="SUPFAM" id="SSF57716">
    <property type="entry name" value="Glucocorticoid receptor-like (DNA-binding domain)"/>
    <property type="match status" value="1"/>
</dbReference>
<evidence type="ECO:0000256" key="1">
    <source>
        <dbReference type="ARBA" id="ARBA00022723"/>
    </source>
</evidence>
<accession>A0A480AVN7</accession>
<dbReference type="PANTHER" id="PTHR36150:SF1">
    <property type="entry name" value="DNA GYRASE INHIBITOR YACG"/>
    <property type="match status" value="1"/>
</dbReference>
<feature type="binding site" evidence="3">
    <location>
        <position position="15"/>
    </location>
    <ligand>
        <name>Zn(2+)</name>
        <dbReference type="ChEBI" id="CHEBI:29105"/>
    </ligand>
</feature>
<dbReference type="Gene3D" id="3.30.50.10">
    <property type="entry name" value="Erythroid Transcription Factor GATA-1, subunit A"/>
    <property type="match status" value="1"/>
</dbReference>
<comment type="subunit">
    <text evidence="3">Interacts with GyrB.</text>
</comment>
<dbReference type="Pfam" id="PF03884">
    <property type="entry name" value="YacG"/>
    <property type="match status" value="1"/>
</dbReference>
<evidence type="ECO:0000256" key="3">
    <source>
        <dbReference type="HAMAP-Rule" id="MF_00649"/>
    </source>
</evidence>
<gene>
    <name evidence="3 4" type="primary">yacG</name>
    <name evidence="4" type="ORF">AQPW35_32580</name>
</gene>
<dbReference type="Proteomes" id="UP000301751">
    <property type="component" value="Unassembled WGS sequence"/>
</dbReference>
<dbReference type="GO" id="GO:0006355">
    <property type="term" value="P:regulation of DNA-templated transcription"/>
    <property type="evidence" value="ECO:0007669"/>
    <property type="project" value="InterPro"/>
</dbReference>
<evidence type="ECO:0000256" key="2">
    <source>
        <dbReference type="ARBA" id="ARBA00022833"/>
    </source>
</evidence>
<dbReference type="AlphaFoldDB" id="A0A480AVN7"/>
<evidence type="ECO:0000313" key="4">
    <source>
        <dbReference type="EMBL" id="GCL64177.1"/>
    </source>
</evidence>
<keyword evidence="5" id="KW-1185">Reference proteome</keyword>
<feature type="binding site" evidence="3">
    <location>
        <position position="18"/>
    </location>
    <ligand>
        <name>Zn(2+)</name>
        <dbReference type="ChEBI" id="CHEBI:29105"/>
    </ligand>
</feature>
<comment type="cofactor">
    <cofactor evidence="3">
        <name>Zn(2+)</name>
        <dbReference type="ChEBI" id="CHEBI:29105"/>
    </cofactor>
    <text evidence="3">Binds 1 zinc ion.</text>
</comment>
<sequence>MTANPPAAEPRRVPCPTCKRPAVFAPSNPSRPFCSERCRGVDLGAWANESYRVAAPPGREDDDTLPDGA</sequence>
<name>A0A480AVN7_9BURK</name>
<comment type="function">
    <text evidence="3">Inhibits all the catalytic activities of DNA gyrase by preventing its interaction with DNA. Acts by binding directly to the C-terminal domain of GyrB, which probably disrupts DNA binding by the gyrase.</text>
</comment>